<dbReference type="GO" id="GO:0015205">
    <property type="term" value="F:nucleobase transmembrane transporter activity"/>
    <property type="evidence" value="ECO:0007669"/>
    <property type="project" value="TreeGrafter"/>
</dbReference>
<comment type="caution">
    <text evidence="7">The sequence shown here is derived from an EMBL/GenBank/DDBJ whole genome shotgun (WGS) entry which is preliminary data.</text>
</comment>
<keyword evidence="5 6" id="KW-0472">Membrane</keyword>
<dbReference type="Pfam" id="PF02133">
    <property type="entry name" value="Transp_cyt_pur"/>
    <property type="match status" value="1"/>
</dbReference>
<dbReference type="AlphaFoldDB" id="A0AAI8VSJ3"/>
<evidence type="ECO:0000256" key="4">
    <source>
        <dbReference type="ARBA" id="ARBA00022989"/>
    </source>
</evidence>
<evidence type="ECO:0000256" key="6">
    <source>
        <dbReference type="SAM" id="Phobius"/>
    </source>
</evidence>
<dbReference type="InterPro" id="IPR045225">
    <property type="entry name" value="Uracil/uridine/allantoin_perm"/>
</dbReference>
<dbReference type="Gene3D" id="1.10.4160.10">
    <property type="entry name" value="Hydantoin permease"/>
    <property type="match status" value="1"/>
</dbReference>
<feature type="transmembrane region" description="Helical" evidence="6">
    <location>
        <begin position="118"/>
        <end position="135"/>
    </location>
</feature>
<dbReference type="EMBL" id="CAUWAG010000014">
    <property type="protein sequence ID" value="CAJ2510316.1"/>
    <property type="molecule type" value="Genomic_DNA"/>
</dbReference>
<dbReference type="PANTHER" id="PTHR30618:SF0">
    <property type="entry name" value="PURINE-URACIL PERMEASE NCS1"/>
    <property type="match status" value="1"/>
</dbReference>
<protein>
    <submittedName>
        <fullName evidence="7">Uu.00g050190.m01.CDS01</fullName>
    </submittedName>
</protein>
<sequence>MPIPKVRLLFTINSVVLPPIVIGQFVWSLLHATSSQLRRSGPARSHRQERSNAWAMLGGINSVITYGQDEHQHREPSGPSALRPHADGANMVAAHRAAHRQHAVRDARHLRYEHDLRRAGDAVVALGFVFFILGSDLGANVILWGAATAVLFPRYFNIRRGMYISSWAATADIFPGPFVGIFLTDYLVCRRGNVHVADLYTLGGRYLYRHEAHWRAAVAYVVARGPSYPRVRADVRRAYAPSLVADIPGQLAAHVYA</sequence>
<accession>A0AAI8VSJ3</accession>
<comment type="subcellular location">
    <subcellularLocation>
        <location evidence="1">Membrane</location>
        <topology evidence="1">Multi-pass membrane protein</topology>
    </subcellularLocation>
</comment>
<evidence type="ECO:0000256" key="2">
    <source>
        <dbReference type="ARBA" id="ARBA00008974"/>
    </source>
</evidence>
<dbReference type="GO" id="GO:0005886">
    <property type="term" value="C:plasma membrane"/>
    <property type="evidence" value="ECO:0007669"/>
    <property type="project" value="TreeGrafter"/>
</dbReference>
<dbReference type="InterPro" id="IPR001248">
    <property type="entry name" value="Pur-cyt_permease"/>
</dbReference>
<feature type="transmembrane region" description="Helical" evidence="6">
    <location>
        <begin position="6"/>
        <end position="30"/>
    </location>
</feature>
<keyword evidence="3 6" id="KW-0812">Transmembrane</keyword>
<evidence type="ECO:0000256" key="1">
    <source>
        <dbReference type="ARBA" id="ARBA00004141"/>
    </source>
</evidence>
<gene>
    <name evidence="7" type="ORF">KHLLAP_LOCUS10784</name>
</gene>
<reference evidence="7" key="1">
    <citation type="submission" date="2023-10" db="EMBL/GenBank/DDBJ databases">
        <authorList>
            <person name="Hackl T."/>
        </authorList>
    </citation>
    <scope>NUCLEOTIDE SEQUENCE</scope>
</reference>
<name>A0AAI8VSJ3_9PEZI</name>
<keyword evidence="8" id="KW-1185">Reference proteome</keyword>
<comment type="similarity">
    <text evidence="2">Belongs to the purine-cytosine permease (2.A.39) family.</text>
</comment>
<evidence type="ECO:0000256" key="3">
    <source>
        <dbReference type="ARBA" id="ARBA00022692"/>
    </source>
</evidence>
<dbReference type="Proteomes" id="UP001295740">
    <property type="component" value="Unassembled WGS sequence"/>
</dbReference>
<keyword evidence="4 6" id="KW-1133">Transmembrane helix</keyword>
<evidence type="ECO:0000256" key="5">
    <source>
        <dbReference type="ARBA" id="ARBA00023136"/>
    </source>
</evidence>
<dbReference type="PANTHER" id="PTHR30618">
    <property type="entry name" value="NCS1 FAMILY PURINE/PYRIMIDINE TRANSPORTER"/>
    <property type="match status" value="1"/>
</dbReference>
<evidence type="ECO:0000313" key="7">
    <source>
        <dbReference type="EMBL" id="CAJ2510316.1"/>
    </source>
</evidence>
<evidence type="ECO:0000313" key="8">
    <source>
        <dbReference type="Proteomes" id="UP001295740"/>
    </source>
</evidence>
<organism evidence="7 8">
    <name type="scientific">Anthostomella pinea</name>
    <dbReference type="NCBI Taxonomy" id="933095"/>
    <lineage>
        <taxon>Eukaryota</taxon>
        <taxon>Fungi</taxon>
        <taxon>Dikarya</taxon>
        <taxon>Ascomycota</taxon>
        <taxon>Pezizomycotina</taxon>
        <taxon>Sordariomycetes</taxon>
        <taxon>Xylariomycetidae</taxon>
        <taxon>Xylariales</taxon>
        <taxon>Xylariaceae</taxon>
        <taxon>Anthostomella</taxon>
    </lineage>
</organism>
<proteinExistence type="inferred from homology"/>